<keyword evidence="2" id="KW-1133">Transmembrane helix</keyword>
<keyword evidence="2" id="KW-0472">Membrane</keyword>
<name>A0A7R8ZIQ8_9CRUS</name>
<proteinExistence type="predicted"/>
<evidence type="ECO:0000256" key="1">
    <source>
        <dbReference type="SAM" id="MobiDB-lite"/>
    </source>
</evidence>
<keyword evidence="2" id="KW-0812">Transmembrane</keyword>
<accession>A0A7R8ZIQ8</accession>
<sequence>MNRAGYHSKSDYEDEQLGEDAAGYQPTVSRAVIDARHRNSMKDAKDAESHWKDVFAEGEVFILHDKKSTFDCNFFKTLGNSSSSSDEVFEAFERETKAVLLDMDRLELRLEDPSAGGMGSEMFEAAAHAPLRVVRKGLSLLEKADREEKMEILSFCSHFREKVYSLVSILSERQLRFQKTWLSFLSRRDLSRRSRRTEEEMAALGSWFMGEANKSILPAMPGIGNSLKETELHLKALDNLELKCTRRRECCNMRGKGEKETVEDARSKGEMLRLVAPSLAITCLVALIGPLGVMGMEPQHPLVTYLCDKQEVEDCLDSGEEDLSCRYEFCFEGYCADDCLDQGLGAHECYISCAENIVMQLSMHRNSDHKYPRSFFMAMVSLMAVCVLTSQDASAVPVGTTTMKPVTYLCHDEGVKACLAVGEHQLTCRDLYCVIDKDQCVEDCLEGRFGGSMCYKTCALTMQSESIGLTVYSWICNQDCNAHCYAHESSTSIECYHQCCCHGNCIEQCLTSMVPQQCIRECPDNCPAGFSTGHPMHYSSTTMLPYS</sequence>
<feature type="region of interest" description="Disordered" evidence="1">
    <location>
        <begin position="1"/>
        <end position="24"/>
    </location>
</feature>
<feature type="transmembrane region" description="Helical" evidence="2">
    <location>
        <begin position="274"/>
        <end position="296"/>
    </location>
</feature>
<evidence type="ECO:0000256" key="2">
    <source>
        <dbReference type="SAM" id="Phobius"/>
    </source>
</evidence>
<evidence type="ECO:0000313" key="3">
    <source>
        <dbReference type="EMBL" id="CAD7222875.1"/>
    </source>
</evidence>
<dbReference type="AlphaFoldDB" id="A0A7R8ZIQ8"/>
<organism evidence="3">
    <name type="scientific">Cyprideis torosa</name>
    <dbReference type="NCBI Taxonomy" id="163714"/>
    <lineage>
        <taxon>Eukaryota</taxon>
        <taxon>Metazoa</taxon>
        <taxon>Ecdysozoa</taxon>
        <taxon>Arthropoda</taxon>
        <taxon>Crustacea</taxon>
        <taxon>Oligostraca</taxon>
        <taxon>Ostracoda</taxon>
        <taxon>Podocopa</taxon>
        <taxon>Podocopida</taxon>
        <taxon>Cytherocopina</taxon>
        <taxon>Cytheroidea</taxon>
        <taxon>Cytherideidae</taxon>
        <taxon>Cyprideis</taxon>
    </lineage>
</organism>
<reference evidence="3" key="1">
    <citation type="submission" date="2020-11" db="EMBL/GenBank/DDBJ databases">
        <authorList>
            <person name="Tran Van P."/>
        </authorList>
    </citation>
    <scope>NUCLEOTIDE SEQUENCE</scope>
</reference>
<dbReference type="EMBL" id="OB660116">
    <property type="protein sequence ID" value="CAD7222875.1"/>
    <property type="molecule type" value="Genomic_DNA"/>
</dbReference>
<gene>
    <name evidence="3" type="ORF">CTOB1V02_LOCUS872</name>
</gene>
<protein>
    <submittedName>
        <fullName evidence="3">Uncharacterized protein</fullName>
    </submittedName>
</protein>